<dbReference type="EMBL" id="POTW01000010">
    <property type="protein sequence ID" value="PZF85138.1"/>
    <property type="molecule type" value="Genomic_DNA"/>
</dbReference>
<dbReference type="Pfam" id="PF00583">
    <property type="entry name" value="Acetyltransf_1"/>
    <property type="match status" value="1"/>
</dbReference>
<evidence type="ECO:0000313" key="5">
    <source>
        <dbReference type="Proteomes" id="UP000248764"/>
    </source>
</evidence>
<keyword evidence="5" id="KW-1185">Reference proteome</keyword>
<dbReference type="SUPFAM" id="SSF55729">
    <property type="entry name" value="Acyl-CoA N-acyltransferases (Nat)"/>
    <property type="match status" value="1"/>
</dbReference>
<dbReference type="PANTHER" id="PTHR43877">
    <property type="entry name" value="AMINOALKYLPHOSPHONATE N-ACETYLTRANSFERASE-RELATED-RELATED"/>
    <property type="match status" value="1"/>
</dbReference>
<dbReference type="InterPro" id="IPR016181">
    <property type="entry name" value="Acyl_CoA_acyltransferase"/>
</dbReference>
<dbReference type="InterPro" id="IPR000182">
    <property type="entry name" value="GNAT_dom"/>
</dbReference>
<dbReference type="PANTHER" id="PTHR43877:SF2">
    <property type="entry name" value="AMINOALKYLPHOSPHONATE N-ACETYLTRANSFERASE-RELATED"/>
    <property type="match status" value="1"/>
</dbReference>
<proteinExistence type="predicted"/>
<dbReference type="CDD" id="cd04301">
    <property type="entry name" value="NAT_SF"/>
    <property type="match status" value="1"/>
</dbReference>
<dbReference type="Proteomes" id="UP000248764">
    <property type="component" value="Unassembled WGS sequence"/>
</dbReference>
<dbReference type="Gene3D" id="3.40.630.30">
    <property type="match status" value="1"/>
</dbReference>
<feature type="domain" description="N-acetyltransferase" evidence="3">
    <location>
        <begin position="27"/>
        <end position="188"/>
    </location>
</feature>
<dbReference type="InterPro" id="IPR050832">
    <property type="entry name" value="Bact_Acetyltransf"/>
</dbReference>
<organism evidence="4 5">
    <name type="scientific">Jiangella anatolica</name>
    <dbReference type="NCBI Taxonomy" id="2670374"/>
    <lineage>
        <taxon>Bacteria</taxon>
        <taxon>Bacillati</taxon>
        <taxon>Actinomycetota</taxon>
        <taxon>Actinomycetes</taxon>
        <taxon>Jiangellales</taxon>
        <taxon>Jiangellaceae</taxon>
        <taxon>Jiangella</taxon>
    </lineage>
</organism>
<dbReference type="AlphaFoldDB" id="A0A2W2BZ61"/>
<dbReference type="PROSITE" id="PS51186">
    <property type="entry name" value="GNAT"/>
    <property type="match status" value="1"/>
</dbReference>
<accession>A0A2W2BZ61</accession>
<dbReference type="GO" id="GO:0016747">
    <property type="term" value="F:acyltransferase activity, transferring groups other than amino-acyl groups"/>
    <property type="evidence" value="ECO:0007669"/>
    <property type="project" value="InterPro"/>
</dbReference>
<name>A0A2W2BZ61_9ACTN</name>
<protein>
    <submittedName>
        <fullName evidence="4">GNAT family N-acetyltransferase</fullName>
    </submittedName>
</protein>
<evidence type="ECO:0000256" key="2">
    <source>
        <dbReference type="ARBA" id="ARBA00023315"/>
    </source>
</evidence>
<evidence type="ECO:0000259" key="3">
    <source>
        <dbReference type="PROSITE" id="PS51186"/>
    </source>
</evidence>
<sequence length="197" mass="21460">MEPVTATRLRIERLTGSAADAEAVVGPLLNEYVRWCVDRLVEEGHDIGDPAEAVERHHAVFRAELPTLLGPRGRLLVAVRQSSGNGDGAVAGVGALKPVDAGTAEVKRMYVRPSARGQRAGRALLRRLLTDAAALGHREVRLETARFMTEARELYRSLGFTETGPFAGNEAAVSGFEEHVVFLRLRLPDERVLSSIE</sequence>
<comment type="caution">
    <text evidence="4">The sequence shown here is derived from an EMBL/GenBank/DDBJ whole genome shotgun (WGS) entry which is preliminary data.</text>
</comment>
<keyword evidence="1 4" id="KW-0808">Transferase</keyword>
<evidence type="ECO:0000256" key="1">
    <source>
        <dbReference type="ARBA" id="ARBA00022679"/>
    </source>
</evidence>
<evidence type="ECO:0000313" key="4">
    <source>
        <dbReference type="EMBL" id="PZF85138.1"/>
    </source>
</evidence>
<reference evidence="4 5" key="1">
    <citation type="submission" date="2018-01" db="EMBL/GenBank/DDBJ databases">
        <title>Draft genome sequence of Jiangella sp. GTF31.</title>
        <authorList>
            <person name="Sahin N."/>
            <person name="Ay H."/>
            <person name="Saygin H."/>
        </authorList>
    </citation>
    <scope>NUCLEOTIDE SEQUENCE [LARGE SCALE GENOMIC DNA]</scope>
    <source>
        <strain evidence="4 5">GTF31</strain>
    </source>
</reference>
<gene>
    <name evidence="4" type="ORF">C1I92_06050</name>
</gene>
<keyword evidence="2" id="KW-0012">Acyltransferase</keyword>